<name>A0AAV2BVE4_9ARAC</name>
<proteinExistence type="inferred from homology"/>
<dbReference type="PANTHER" id="PTHR45640:SF13">
    <property type="entry name" value="HEAT SHOCK PROTEIN 22-RELATED"/>
    <property type="match status" value="1"/>
</dbReference>
<keyword evidence="6" id="KW-1185">Reference proteome</keyword>
<evidence type="ECO:0000313" key="6">
    <source>
        <dbReference type="Proteomes" id="UP001497382"/>
    </source>
</evidence>
<dbReference type="PROSITE" id="PS01031">
    <property type="entry name" value="SHSP"/>
    <property type="match status" value="1"/>
</dbReference>
<dbReference type="CDD" id="cd06526">
    <property type="entry name" value="metazoan_ACD"/>
    <property type="match status" value="1"/>
</dbReference>
<feature type="domain" description="SHSP" evidence="4">
    <location>
        <begin position="48"/>
        <end position="159"/>
    </location>
</feature>
<sequence length="175" mass="19748">MSIWPSSFNSVPQPRGRLLVNIFGPEFSTALRDDPPPLLATVRQLLRSVPRNVARSIDLSTNELVQFKIRLNVTHFKPSEIEVKTVDNYMVIHGKHEEKADEHGFVSREFTRRYLLPEGVKPDNVKSKLSSNGILTIVATKNIIPLPDRNERIVPITIEKPTVKGRGNDTSAFLI</sequence>
<dbReference type="InterPro" id="IPR001436">
    <property type="entry name" value="Alpha-crystallin/sHSP_animal"/>
</dbReference>
<comment type="caution">
    <text evidence="5">The sequence shown here is derived from an EMBL/GenBank/DDBJ whole genome shotgun (WGS) entry which is preliminary data.</text>
</comment>
<evidence type="ECO:0000259" key="4">
    <source>
        <dbReference type="PROSITE" id="PS01031"/>
    </source>
</evidence>
<evidence type="ECO:0000313" key="5">
    <source>
        <dbReference type="EMBL" id="CAL1300256.1"/>
    </source>
</evidence>
<dbReference type="EMBL" id="CAXIEN010000544">
    <property type="protein sequence ID" value="CAL1300256.1"/>
    <property type="molecule type" value="Genomic_DNA"/>
</dbReference>
<dbReference type="Pfam" id="PF00011">
    <property type="entry name" value="HSP20"/>
    <property type="match status" value="1"/>
</dbReference>
<protein>
    <recommendedName>
        <fullName evidence="4">SHSP domain-containing protein</fullName>
    </recommendedName>
</protein>
<dbReference type="SUPFAM" id="SSF49764">
    <property type="entry name" value="HSP20-like chaperones"/>
    <property type="match status" value="1"/>
</dbReference>
<dbReference type="GO" id="GO:0009408">
    <property type="term" value="P:response to heat"/>
    <property type="evidence" value="ECO:0007669"/>
    <property type="project" value="TreeGrafter"/>
</dbReference>
<dbReference type="GO" id="GO:0042026">
    <property type="term" value="P:protein refolding"/>
    <property type="evidence" value="ECO:0007669"/>
    <property type="project" value="TreeGrafter"/>
</dbReference>
<evidence type="ECO:0000256" key="3">
    <source>
        <dbReference type="RuleBase" id="RU003616"/>
    </source>
</evidence>
<evidence type="ECO:0000256" key="1">
    <source>
        <dbReference type="ARBA" id="ARBA00023016"/>
    </source>
</evidence>
<organism evidence="5 6">
    <name type="scientific">Larinioides sclopetarius</name>
    <dbReference type="NCBI Taxonomy" id="280406"/>
    <lineage>
        <taxon>Eukaryota</taxon>
        <taxon>Metazoa</taxon>
        <taxon>Ecdysozoa</taxon>
        <taxon>Arthropoda</taxon>
        <taxon>Chelicerata</taxon>
        <taxon>Arachnida</taxon>
        <taxon>Araneae</taxon>
        <taxon>Araneomorphae</taxon>
        <taxon>Entelegynae</taxon>
        <taxon>Araneoidea</taxon>
        <taxon>Araneidae</taxon>
        <taxon>Larinioides</taxon>
    </lineage>
</organism>
<reference evidence="5 6" key="1">
    <citation type="submission" date="2024-04" db="EMBL/GenBank/DDBJ databases">
        <authorList>
            <person name="Rising A."/>
            <person name="Reimegard J."/>
            <person name="Sonavane S."/>
            <person name="Akerstrom W."/>
            <person name="Nylinder S."/>
            <person name="Hedman E."/>
            <person name="Kallberg Y."/>
        </authorList>
    </citation>
    <scope>NUCLEOTIDE SEQUENCE [LARGE SCALE GENOMIC DNA]</scope>
</reference>
<dbReference type="InterPro" id="IPR002068">
    <property type="entry name" value="A-crystallin/Hsp20_dom"/>
</dbReference>
<gene>
    <name evidence="5" type="ORF">LARSCL_LOCUS21847</name>
</gene>
<dbReference type="GO" id="GO:0005634">
    <property type="term" value="C:nucleus"/>
    <property type="evidence" value="ECO:0007669"/>
    <property type="project" value="TreeGrafter"/>
</dbReference>
<keyword evidence="1" id="KW-0346">Stress response</keyword>
<dbReference type="GO" id="GO:0051082">
    <property type="term" value="F:unfolded protein binding"/>
    <property type="evidence" value="ECO:0007669"/>
    <property type="project" value="TreeGrafter"/>
</dbReference>
<accession>A0AAV2BVE4</accession>
<dbReference type="AlphaFoldDB" id="A0AAV2BVE4"/>
<dbReference type="Gene3D" id="2.60.40.790">
    <property type="match status" value="1"/>
</dbReference>
<evidence type="ECO:0000256" key="2">
    <source>
        <dbReference type="PROSITE-ProRule" id="PRU00285"/>
    </source>
</evidence>
<dbReference type="PRINTS" id="PR00299">
    <property type="entry name" value="ACRYSTALLIN"/>
</dbReference>
<comment type="similarity">
    <text evidence="2 3">Belongs to the small heat shock protein (HSP20) family.</text>
</comment>
<dbReference type="GO" id="GO:0005737">
    <property type="term" value="C:cytoplasm"/>
    <property type="evidence" value="ECO:0007669"/>
    <property type="project" value="TreeGrafter"/>
</dbReference>
<dbReference type="InterPro" id="IPR008978">
    <property type="entry name" value="HSP20-like_chaperone"/>
</dbReference>
<dbReference type="Proteomes" id="UP001497382">
    <property type="component" value="Unassembled WGS sequence"/>
</dbReference>
<dbReference type="PANTHER" id="PTHR45640">
    <property type="entry name" value="HEAT SHOCK PROTEIN HSP-12.2-RELATED"/>
    <property type="match status" value="1"/>
</dbReference>